<feature type="non-terminal residue" evidence="6">
    <location>
        <position position="1"/>
    </location>
</feature>
<keyword evidence="2 6" id="KW-0689">Ribosomal protein</keyword>
<gene>
    <name evidence="6" type="ORF">UV05_C0048G0014</name>
</gene>
<dbReference type="EMBL" id="LCCZ01000048">
    <property type="protein sequence ID" value="KKS42129.1"/>
    <property type="molecule type" value="Genomic_DNA"/>
</dbReference>
<organism evidence="6 7">
    <name type="scientific">candidate division CPR1 bacterium GW2011_GWA2_42_17</name>
    <dbReference type="NCBI Taxonomy" id="1618341"/>
    <lineage>
        <taxon>Bacteria</taxon>
        <taxon>candidate division CPR1</taxon>
    </lineage>
</organism>
<evidence type="ECO:0000256" key="3">
    <source>
        <dbReference type="ARBA" id="ARBA00023274"/>
    </source>
</evidence>
<comment type="caution">
    <text evidence="6">The sequence shown here is derived from an EMBL/GenBank/DDBJ whole genome shotgun (WGS) entry which is preliminary data.</text>
</comment>
<keyword evidence="3" id="KW-0687">Ribonucleoprotein</keyword>
<name>A0A0G0Z034_9BACT</name>
<evidence type="ECO:0000313" key="7">
    <source>
        <dbReference type="Proteomes" id="UP000034875"/>
    </source>
</evidence>
<protein>
    <recommendedName>
        <fullName evidence="4">Large ribosomal subunit protein uL10</fullName>
    </recommendedName>
    <alternativeName>
        <fullName evidence="5">50S ribosomal protein L10</fullName>
    </alternativeName>
</protein>
<dbReference type="GO" id="GO:0005840">
    <property type="term" value="C:ribosome"/>
    <property type="evidence" value="ECO:0007669"/>
    <property type="project" value="UniProtKB-KW"/>
</dbReference>
<dbReference type="InterPro" id="IPR001790">
    <property type="entry name" value="Ribosomal_uL10"/>
</dbReference>
<dbReference type="CDD" id="cd05797">
    <property type="entry name" value="Ribosomal_L10"/>
    <property type="match status" value="1"/>
</dbReference>
<comment type="similarity">
    <text evidence="1">Belongs to the universal ribosomal protein uL10 family.</text>
</comment>
<evidence type="ECO:0000313" key="6">
    <source>
        <dbReference type="EMBL" id="KKS42129.1"/>
    </source>
</evidence>
<dbReference type="Gene3D" id="6.10.250.290">
    <property type="match status" value="1"/>
</dbReference>
<dbReference type="InterPro" id="IPR043141">
    <property type="entry name" value="Ribosomal_uL10-like_sf"/>
</dbReference>
<dbReference type="InterPro" id="IPR047865">
    <property type="entry name" value="Ribosomal_uL10_bac_type"/>
</dbReference>
<dbReference type="PANTHER" id="PTHR11560">
    <property type="entry name" value="39S RIBOSOMAL PROTEIN L10, MITOCHONDRIAL"/>
    <property type="match status" value="1"/>
</dbReference>
<evidence type="ECO:0000256" key="2">
    <source>
        <dbReference type="ARBA" id="ARBA00022980"/>
    </source>
</evidence>
<dbReference type="Gene3D" id="3.30.70.1730">
    <property type="match status" value="1"/>
</dbReference>
<dbReference type="Proteomes" id="UP000034875">
    <property type="component" value="Unassembled WGS sequence"/>
</dbReference>
<evidence type="ECO:0000256" key="5">
    <source>
        <dbReference type="ARBA" id="ARBA00035502"/>
    </source>
</evidence>
<dbReference type="NCBIfam" id="NF000955">
    <property type="entry name" value="PRK00099.1-1"/>
    <property type="match status" value="1"/>
</dbReference>
<accession>A0A0G0Z034</accession>
<evidence type="ECO:0000256" key="4">
    <source>
        <dbReference type="ARBA" id="ARBA00035202"/>
    </source>
</evidence>
<dbReference type="SUPFAM" id="SSF160369">
    <property type="entry name" value="Ribosomal protein L10-like"/>
    <property type="match status" value="1"/>
</dbReference>
<dbReference type="GO" id="GO:1990904">
    <property type="term" value="C:ribonucleoprotein complex"/>
    <property type="evidence" value="ECO:0007669"/>
    <property type="project" value="UniProtKB-KW"/>
</dbReference>
<dbReference type="Pfam" id="PF00466">
    <property type="entry name" value="Ribosomal_L10"/>
    <property type="match status" value="1"/>
</dbReference>
<reference evidence="6 7" key="1">
    <citation type="journal article" date="2015" name="Nature">
        <title>rRNA introns, odd ribosomes, and small enigmatic genomes across a large radiation of phyla.</title>
        <authorList>
            <person name="Brown C.T."/>
            <person name="Hug L.A."/>
            <person name="Thomas B.C."/>
            <person name="Sharon I."/>
            <person name="Castelle C.J."/>
            <person name="Singh A."/>
            <person name="Wilkins M.J."/>
            <person name="Williams K.H."/>
            <person name="Banfield J.F."/>
        </authorList>
    </citation>
    <scope>NUCLEOTIDE SEQUENCE [LARGE SCALE GENOMIC DNA]</scope>
</reference>
<proteinExistence type="inferred from homology"/>
<dbReference type="AlphaFoldDB" id="A0A0G0Z034"/>
<evidence type="ECO:0000256" key="1">
    <source>
        <dbReference type="ARBA" id="ARBA00008889"/>
    </source>
</evidence>
<sequence length="148" mass="15979">KAKSVVFTDNSGLNALGQSQLREKVISVGGELVIAKNTLLRLAIQTENNELMTGPTAVLFAYQDEVLPIKVLAEFAKTNERPIIKGGLLGNTPLSAEQVMELAKLPGKLELLVKLMQQIQAPAYGLVRTLNGNIQKLVYVLQARGGVN</sequence>